<evidence type="ECO:0000313" key="3">
    <source>
        <dbReference type="EMBL" id="GLS45749.1"/>
    </source>
</evidence>
<dbReference type="SUPFAM" id="SSF51621">
    <property type="entry name" value="Phosphoenolpyruvate/pyruvate domain"/>
    <property type="match status" value="1"/>
</dbReference>
<dbReference type="InterPro" id="IPR040442">
    <property type="entry name" value="Pyrv_kinase-like_dom_sf"/>
</dbReference>
<protein>
    <recommendedName>
        <fullName evidence="2">HpcH/HpaI aldolase/citrate lyase domain-containing protein</fullName>
    </recommendedName>
</protein>
<evidence type="ECO:0000259" key="2">
    <source>
        <dbReference type="Pfam" id="PF03328"/>
    </source>
</evidence>
<comment type="caution">
    <text evidence="3">The sequence shown here is derived from an EMBL/GenBank/DDBJ whole genome shotgun (WGS) entry which is preliminary data.</text>
</comment>
<dbReference type="Gene3D" id="3.20.20.60">
    <property type="entry name" value="Phosphoenolpyruvate-binding domains"/>
    <property type="match status" value="1"/>
</dbReference>
<organism evidence="3 4">
    <name type="scientific">Methylobacterium brachythecii</name>
    <dbReference type="NCBI Taxonomy" id="1176177"/>
    <lineage>
        <taxon>Bacteria</taxon>
        <taxon>Pseudomonadati</taxon>
        <taxon>Pseudomonadota</taxon>
        <taxon>Alphaproteobacteria</taxon>
        <taxon>Hyphomicrobiales</taxon>
        <taxon>Methylobacteriaceae</taxon>
        <taxon>Methylobacterium</taxon>
    </lineage>
</organism>
<sequence length="209" mass="21192">MGLGSGVRAYLIADGIDEPDLSSADAWVVDVRLAMTEGALGQRRVALLLRIAGIDLDGLPEPRPDAILLPASHGREIAHLGARLAVHEAEHGLADGSIGIVALIDSAAGVLGAGSFAGASPRLRGIGWDAVLATELGAQPVTAEGDWSPVLAQARAMVRLAAAAAGVEAIEAAYPGENSGKVIAAARRDGFTAMFARDALQARLIGAGP</sequence>
<accession>A0ABQ6D5W2</accession>
<dbReference type="InterPro" id="IPR005000">
    <property type="entry name" value="Aldolase/citrate-lyase_domain"/>
</dbReference>
<proteinExistence type="predicted"/>
<dbReference type="Pfam" id="PF03328">
    <property type="entry name" value="HpcH_HpaI"/>
    <property type="match status" value="1"/>
</dbReference>
<keyword evidence="1" id="KW-0479">Metal-binding</keyword>
<gene>
    <name evidence="3" type="ORF">GCM10007884_37400</name>
</gene>
<dbReference type="Proteomes" id="UP001156881">
    <property type="component" value="Unassembled WGS sequence"/>
</dbReference>
<feature type="domain" description="HpcH/HpaI aldolase/citrate lyase" evidence="2">
    <location>
        <begin position="59"/>
        <end position="180"/>
    </location>
</feature>
<keyword evidence="4" id="KW-1185">Reference proteome</keyword>
<evidence type="ECO:0000256" key="1">
    <source>
        <dbReference type="ARBA" id="ARBA00022723"/>
    </source>
</evidence>
<name>A0ABQ6D5W2_9HYPH</name>
<dbReference type="EMBL" id="BSPG01000026">
    <property type="protein sequence ID" value="GLS45749.1"/>
    <property type="molecule type" value="Genomic_DNA"/>
</dbReference>
<reference evidence="4" key="1">
    <citation type="journal article" date="2019" name="Int. J. Syst. Evol. Microbiol.">
        <title>The Global Catalogue of Microorganisms (GCM) 10K type strain sequencing project: providing services to taxonomists for standard genome sequencing and annotation.</title>
        <authorList>
            <consortium name="The Broad Institute Genomics Platform"/>
            <consortium name="The Broad Institute Genome Sequencing Center for Infectious Disease"/>
            <person name="Wu L."/>
            <person name="Ma J."/>
        </authorList>
    </citation>
    <scope>NUCLEOTIDE SEQUENCE [LARGE SCALE GENOMIC DNA]</scope>
    <source>
        <strain evidence="4">NBRC 107710</strain>
    </source>
</reference>
<evidence type="ECO:0000313" key="4">
    <source>
        <dbReference type="Proteomes" id="UP001156881"/>
    </source>
</evidence>
<dbReference type="InterPro" id="IPR015813">
    <property type="entry name" value="Pyrv/PenolPyrv_kinase-like_dom"/>
</dbReference>